<dbReference type="GO" id="GO:0006635">
    <property type="term" value="P:fatty acid beta-oxidation"/>
    <property type="evidence" value="ECO:0000318"/>
    <property type="project" value="GO_Central"/>
</dbReference>
<organism evidence="4 5">
    <name type="scientific">Klebsormidium nitens</name>
    <name type="common">Green alga</name>
    <name type="synonym">Ulothrix nitens</name>
    <dbReference type="NCBI Taxonomy" id="105231"/>
    <lineage>
        <taxon>Eukaryota</taxon>
        <taxon>Viridiplantae</taxon>
        <taxon>Streptophyta</taxon>
        <taxon>Klebsormidiophyceae</taxon>
        <taxon>Klebsormidiales</taxon>
        <taxon>Klebsormidiaceae</taxon>
        <taxon>Klebsormidium</taxon>
    </lineage>
</organism>
<dbReference type="GO" id="GO:0005739">
    <property type="term" value="C:mitochondrion"/>
    <property type="evidence" value="ECO:0000318"/>
    <property type="project" value="GO_Central"/>
</dbReference>
<dbReference type="OMA" id="YEQAHAW"/>
<dbReference type="Gene3D" id="3.90.226.10">
    <property type="entry name" value="2-enoyl-CoA Hydratase, Chain A, domain 1"/>
    <property type="match status" value="1"/>
</dbReference>
<gene>
    <name evidence="4" type="ORF">KFL_005420030</name>
</gene>
<sequence length="376" mass="40536">MAARLQIACLRAIRRLGTPICASVAPLQEKPAVLVSINLCQEATSNCELPLIHAPTRKEEAAHPCKRSCISDSQRVPAYTAGKIWRQGFDTAFLVPNGSDGASLTWRRYLRTEVVKEVAVERLEGDLKGVVAVSLQRPHAKNALGRTLLEQLEEAIESIQRDDQVRAVILHSNVPKVFCAGADLKERKEMTQDGVQKFVRQLGAVFKALEDLRVPTIAAVEGHALGGGLELALSCDLRVGGQNTRLGLPETGLAIIPGAGGTQRLPRLVGVSKAKELIFTGRIVDAQEAYRIGVLNHLVGPGEAFDKALELAAEILKKGPVAIQAAKAAIDRGIEAKLVDGLQIEQECYAETLSTRDRLEGLAAFAEKRAPVYTGN</sequence>
<name>A0A1Y1IHQ1_KLENI</name>
<dbReference type="AlphaFoldDB" id="A0A1Y1IHQ1"/>
<protein>
    <submittedName>
        <fullName evidence="4">Enoyl-CoA hydratase</fullName>
    </submittedName>
</protein>
<dbReference type="InterPro" id="IPR001753">
    <property type="entry name" value="Enoyl-CoA_hydra/iso"/>
</dbReference>
<dbReference type="Pfam" id="PF00378">
    <property type="entry name" value="ECH_1"/>
    <property type="match status" value="1"/>
</dbReference>
<dbReference type="InterPro" id="IPR029045">
    <property type="entry name" value="ClpP/crotonase-like_dom_sf"/>
</dbReference>
<comment type="similarity">
    <text evidence="1 3">Belongs to the enoyl-CoA hydratase/isomerase family.</text>
</comment>
<reference evidence="4 5" key="1">
    <citation type="journal article" date="2014" name="Nat. Commun.">
        <title>Klebsormidium flaccidum genome reveals primary factors for plant terrestrial adaptation.</title>
        <authorList>
            <person name="Hori K."/>
            <person name="Maruyama F."/>
            <person name="Fujisawa T."/>
            <person name="Togashi T."/>
            <person name="Yamamoto N."/>
            <person name="Seo M."/>
            <person name="Sato S."/>
            <person name="Yamada T."/>
            <person name="Mori H."/>
            <person name="Tajima N."/>
            <person name="Moriyama T."/>
            <person name="Ikeuchi M."/>
            <person name="Watanabe M."/>
            <person name="Wada H."/>
            <person name="Kobayashi K."/>
            <person name="Saito M."/>
            <person name="Masuda T."/>
            <person name="Sasaki-Sekimoto Y."/>
            <person name="Mashiguchi K."/>
            <person name="Awai K."/>
            <person name="Shimojima M."/>
            <person name="Masuda S."/>
            <person name="Iwai M."/>
            <person name="Nobusawa T."/>
            <person name="Narise T."/>
            <person name="Kondo S."/>
            <person name="Saito H."/>
            <person name="Sato R."/>
            <person name="Murakawa M."/>
            <person name="Ihara Y."/>
            <person name="Oshima-Yamada Y."/>
            <person name="Ohtaka K."/>
            <person name="Satoh M."/>
            <person name="Sonobe K."/>
            <person name="Ishii M."/>
            <person name="Ohtani R."/>
            <person name="Kanamori-Sato M."/>
            <person name="Honoki R."/>
            <person name="Miyazaki D."/>
            <person name="Mochizuki H."/>
            <person name="Umetsu J."/>
            <person name="Higashi K."/>
            <person name="Shibata D."/>
            <person name="Kamiya Y."/>
            <person name="Sato N."/>
            <person name="Nakamura Y."/>
            <person name="Tabata S."/>
            <person name="Ida S."/>
            <person name="Kurokawa K."/>
            <person name="Ohta H."/>
        </authorList>
    </citation>
    <scope>NUCLEOTIDE SEQUENCE [LARGE SCALE GENOMIC DNA]</scope>
    <source>
        <strain evidence="4 5">NIES-2285</strain>
    </source>
</reference>
<dbReference type="InterPro" id="IPR014748">
    <property type="entry name" value="Enoyl-CoA_hydra_C"/>
</dbReference>
<dbReference type="InterPro" id="IPR018376">
    <property type="entry name" value="Enoyl-CoA_hyd/isom_CS"/>
</dbReference>
<dbReference type="Gene3D" id="1.10.12.10">
    <property type="entry name" value="Lyase 2-enoyl-coa Hydratase, Chain A, domain 2"/>
    <property type="match status" value="1"/>
</dbReference>
<proteinExistence type="inferred from homology"/>
<dbReference type="PANTHER" id="PTHR11941">
    <property type="entry name" value="ENOYL-COA HYDRATASE-RELATED"/>
    <property type="match status" value="1"/>
</dbReference>
<dbReference type="SUPFAM" id="SSF52096">
    <property type="entry name" value="ClpP/crotonase"/>
    <property type="match status" value="1"/>
</dbReference>
<dbReference type="EMBL" id="DF237491">
    <property type="protein sequence ID" value="GAQ89612.1"/>
    <property type="molecule type" value="Genomic_DNA"/>
</dbReference>
<evidence type="ECO:0000256" key="1">
    <source>
        <dbReference type="ARBA" id="ARBA00005254"/>
    </source>
</evidence>
<evidence type="ECO:0000256" key="2">
    <source>
        <dbReference type="ARBA" id="ARBA00023239"/>
    </source>
</evidence>
<dbReference type="FunFam" id="3.90.226.10:FF:000009">
    <property type="entry name" value="Carnitinyl-CoA dehydratase"/>
    <property type="match status" value="1"/>
</dbReference>
<dbReference type="PANTHER" id="PTHR11941:SF171">
    <property type="entry name" value="SD19268P"/>
    <property type="match status" value="1"/>
</dbReference>
<accession>A0A1Y1IHQ1</accession>
<dbReference type="Proteomes" id="UP000054558">
    <property type="component" value="Unassembled WGS sequence"/>
</dbReference>
<dbReference type="STRING" id="105231.A0A1Y1IHQ1"/>
<dbReference type="PROSITE" id="PS00166">
    <property type="entry name" value="ENOYL_COA_HYDRATASE"/>
    <property type="match status" value="1"/>
</dbReference>
<dbReference type="CDD" id="cd06558">
    <property type="entry name" value="crotonase-like"/>
    <property type="match status" value="1"/>
</dbReference>
<dbReference type="OrthoDB" id="2139957at2759"/>
<evidence type="ECO:0000313" key="4">
    <source>
        <dbReference type="EMBL" id="GAQ89612.1"/>
    </source>
</evidence>
<evidence type="ECO:0000313" key="5">
    <source>
        <dbReference type="Proteomes" id="UP000054558"/>
    </source>
</evidence>
<dbReference type="GO" id="GO:0016836">
    <property type="term" value="F:hydro-lyase activity"/>
    <property type="evidence" value="ECO:0007669"/>
    <property type="project" value="UniProtKB-ARBA"/>
</dbReference>
<dbReference type="FunFam" id="1.10.12.10:FF:000001">
    <property type="entry name" value="Probable enoyl-CoA hydratase, mitochondrial"/>
    <property type="match status" value="1"/>
</dbReference>
<keyword evidence="5" id="KW-1185">Reference proteome</keyword>
<keyword evidence="2" id="KW-0456">Lyase</keyword>
<evidence type="ECO:0000256" key="3">
    <source>
        <dbReference type="RuleBase" id="RU003707"/>
    </source>
</evidence>